<accession>Q6J816</accession>
<sequence>MIPAPIVPAPERLRRRYGLFDAASGPLDFPAHGEGGGVRFQPLECGRAYPYGVACYGVENPAPAKPLDQGNDEVSTGVFVVLATVNCGAVGYTDEEFRTQARRRLEGNEQAAVEAAFWTGLDFEGQSLDILDLNGAAEDVDPGYDPGLITDVVGALERYAYTEQGYGGVAYIHAPIEVAAFAAEAGLVLPETSGPNGRKVTPLGSVWSFGAYPAGSIIVTGQTTVWRSAEIVVHNSFDQNTNEVLMVAERAYAVAHECFAGRAEFDPLEVVSP</sequence>
<gene>
    <name evidence="1" type="primary">pas15</name>
</gene>
<reference evidence="1 2" key="1">
    <citation type="journal article" date="2004" name="Virus Genes">
        <title>The genome of phiAsp2, an actinoplanes infecting phage.</title>
        <authorList>
            <person name="Jarling M."/>
            <person name="Bartkowiak K."/>
            <person name="Pape H."/>
            <person name="Meinhardt F."/>
        </authorList>
    </citation>
    <scope>NUCLEOTIDE SEQUENCE</scope>
</reference>
<proteinExistence type="predicted"/>
<protein>
    <submittedName>
        <fullName evidence="1">Pas15</fullName>
    </submittedName>
</protein>
<name>Q6J816_9CAUD</name>
<organism evidence="1 2">
    <name type="scientific">Actinoplanes phage phiAsp2</name>
    <dbReference type="NCBI Taxonomy" id="279303"/>
    <lineage>
        <taxon>Viruses</taxon>
        <taxon>Duplodnaviria</taxon>
        <taxon>Heunggongvirae</taxon>
        <taxon>Uroviricota</taxon>
        <taxon>Caudoviricetes</taxon>
        <taxon>Aspduovirus</taxon>
        <taxon>Aspduovirus Asp2</taxon>
    </lineage>
</organism>
<dbReference type="GeneID" id="2846155"/>
<dbReference type="KEGG" id="vg:2846155"/>
<evidence type="ECO:0000313" key="1">
    <source>
        <dbReference type="EMBL" id="AAT36763.1"/>
    </source>
</evidence>
<dbReference type="Proteomes" id="UP000001245">
    <property type="component" value="Segment"/>
</dbReference>
<keyword evidence="2" id="KW-1185">Reference proteome</keyword>
<dbReference type="EMBL" id="AY576796">
    <property type="protein sequence ID" value="AAT36763.1"/>
    <property type="molecule type" value="Genomic_DNA"/>
</dbReference>
<evidence type="ECO:0000313" key="2">
    <source>
        <dbReference type="Proteomes" id="UP000001245"/>
    </source>
</evidence>
<dbReference type="RefSeq" id="YP_024801.1">
    <property type="nucleotide sequence ID" value="NC_005885.1"/>
</dbReference>